<dbReference type="EMBL" id="MU004184">
    <property type="protein sequence ID" value="KAF2499727.1"/>
    <property type="molecule type" value="Genomic_DNA"/>
</dbReference>
<evidence type="ECO:0000313" key="1">
    <source>
        <dbReference type="EMBL" id="KAF2499727.1"/>
    </source>
</evidence>
<name>A0A6A6R8G5_9PEZI</name>
<organism evidence="1 2">
    <name type="scientific">Lophium mytilinum</name>
    <dbReference type="NCBI Taxonomy" id="390894"/>
    <lineage>
        <taxon>Eukaryota</taxon>
        <taxon>Fungi</taxon>
        <taxon>Dikarya</taxon>
        <taxon>Ascomycota</taxon>
        <taxon>Pezizomycotina</taxon>
        <taxon>Dothideomycetes</taxon>
        <taxon>Pleosporomycetidae</taxon>
        <taxon>Mytilinidiales</taxon>
        <taxon>Mytilinidiaceae</taxon>
        <taxon>Lophium</taxon>
    </lineage>
</organism>
<evidence type="ECO:0000313" key="2">
    <source>
        <dbReference type="Proteomes" id="UP000799750"/>
    </source>
</evidence>
<keyword evidence="2" id="KW-1185">Reference proteome</keyword>
<accession>A0A6A6R8G5</accession>
<dbReference type="AlphaFoldDB" id="A0A6A6R8G5"/>
<sequence>MLRQLWSRSIGRSQGQKACLSSLALSQTRRKSDTQATSALSKTFDGRRPKRKIVLDISWDTWDGKSWDLEKMVPQAANTRKWIEGVLKETKDLDGRLRNISTDETAIDERLLLGSEMVWLQSRVQVSSLCHQWFGGSRFTSSAIRSILRQCPWRVLSEASSQLHDVNLKILQFQRPLAILFMISKLQNSQPLLHLLEICRYQASSQFEERLIAVGAKIQQIEVRTGSMMSTLKSSGTSSRMEWHYWSTEREKAQFIRELSRLNNLVDIATFRRLEYEAARNPQFAIYLSRVLPLSFHLFALQSLTRTILSWIRNGIRNRDKIHKVKKIIVRMFQIAEVLSDTKTEVKALQKKLGMITEVKLSRMPEADVVKELVLAKEILADLKRRQKETWKVDEATILSELGPDLAVQRNAAGKTTSGWDMKLFVAPAQSTTKKRGLKYQKMAEDGFEKTVKDAKGKKTAKEKLEEFLSREGSG</sequence>
<dbReference type="OrthoDB" id="10500323at2759"/>
<reference evidence="1" key="1">
    <citation type="journal article" date="2020" name="Stud. Mycol.">
        <title>101 Dothideomycetes genomes: a test case for predicting lifestyles and emergence of pathogens.</title>
        <authorList>
            <person name="Haridas S."/>
            <person name="Albert R."/>
            <person name="Binder M."/>
            <person name="Bloem J."/>
            <person name="Labutti K."/>
            <person name="Salamov A."/>
            <person name="Andreopoulos B."/>
            <person name="Baker S."/>
            <person name="Barry K."/>
            <person name="Bills G."/>
            <person name="Bluhm B."/>
            <person name="Cannon C."/>
            <person name="Castanera R."/>
            <person name="Culley D."/>
            <person name="Daum C."/>
            <person name="Ezra D."/>
            <person name="Gonzalez J."/>
            <person name="Henrissat B."/>
            <person name="Kuo A."/>
            <person name="Liang C."/>
            <person name="Lipzen A."/>
            <person name="Lutzoni F."/>
            <person name="Magnuson J."/>
            <person name="Mondo S."/>
            <person name="Nolan M."/>
            <person name="Ohm R."/>
            <person name="Pangilinan J."/>
            <person name="Park H.-J."/>
            <person name="Ramirez L."/>
            <person name="Alfaro M."/>
            <person name="Sun H."/>
            <person name="Tritt A."/>
            <person name="Yoshinaga Y."/>
            <person name="Zwiers L.-H."/>
            <person name="Turgeon B."/>
            <person name="Goodwin S."/>
            <person name="Spatafora J."/>
            <person name="Crous P."/>
            <person name="Grigoriev I."/>
        </authorList>
    </citation>
    <scope>NUCLEOTIDE SEQUENCE</scope>
    <source>
        <strain evidence="1">CBS 269.34</strain>
    </source>
</reference>
<proteinExistence type="predicted"/>
<protein>
    <submittedName>
        <fullName evidence="1">Uncharacterized protein</fullName>
    </submittedName>
</protein>
<dbReference type="Proteomes" id="UP000799750">
    <property type="component" value="Unassembled WGS sequence"/>
</dbReference>
<gene>
    <name evidence="1" type="ORF">BU16DRAFT_281186</name>
</gene>